<feature type="compositionally biased region" description="Polar residues" evidence="1">
    <location>
        <begin position="1"/>
        <end position="15"/>
    </location>
</feature>
<dbReference type="Proteomes" id="UP001281761">
    <property type="component" value="Unassembled WGS sequence"/>
</dbReference>
<feature type="region of interest" description="Disordered" evidence="1">
    <location>
        <begin position="1"/>
        <end position="24"/>
    </location>
</feature>
<evidence type="ECO:0000256" key="1">
    <source>
        <dbReference type="SAM" id="MobiDB-lite"/>
    </source>
</evidence>
<accession>A0ABQ9WXT6</accession>
<sequence>MAATETVENQSLNQSEDSDGNLCVNGSSIVDGNESLLFMSPRAADTADADSEGSEDVVAEFMANIDPCSVHPDFLPLPSASPLTSLGVACACGCSFEAQAMPASNTSLQAGLRVREGRRMWNRVLDGRAFDGLLVGCVGWKVRTCFWRAEGTVRVFKRIGAHTFDCGVCPVCPPRPAIVPPSQLGREVMSGEEEWLSLSCLMSKLTLQLDRKTAHFNDCCAHSRSLHNSSPKTDIPPEL</sequence>
<protein>
    <submittedName>
        <fullName evidence="2">Uncharacterized protein</fullName>
    </submittedName>
</protein>
<reference evidence="2 3" key="1">
    <citation type="journal article" date="2022" name="bioRxiv">
        <title>Genomics of Preaxostyla Flagellates Illuminates Evolutionary Transitions and the Path Towards Mitochondrial Loss.</title>
        <authorList>
            <person name="Novak L.V.F."/>
            <person name="Treitli S.C."/>
            <person name="Pyrih J."/>
            <person name="Halakuc P."/>
            <person name="Pipaliya S.V."/>
            <person name="Vacek V."/>
            <person name="Brzon O."/>
            <person name="Soukal P."/>
            <person name="Eme L."/>
            <person name="Dacks J.B."/>
            <person name="Karnkowska A."/>
            <person name="Elias M."/>
            <person name="Hampl V."/>
        </authorList>
    </citation>
    <scope>NUCLEOTIDE SEQUENCE [LARGE SCALE GENOMIC DNA]</scope>
    <source>
        <strain evidence="2">NAU3</strain>
        <tissue evidence="2">Gut</tissue>
    </source>
</reference>
<dbReference type="EMBL" id="JARBJD010000321">
    <property type="protein sequence ID" value="KAK2943944.1"/>
    <property type="molecule type" value="Genomic_DNA"/>
</dbReference>
<evidence type="ECO:0000313" key="3">
    <source>
        <dbReference type="Proteomes" id="UP001281761"/>
    </source>
</evidence>
<comment type="caution">
    <text evidence="2">The sequence shown here is derived from an EMBL/GenBank/DDBJ whole genome shotgun (WGS) entry which is preliminary data.</text>
</comment>
<name>A0ABQ9WXT6_9EUKA</name>
<organism evidence="2 3">
    <name type="scientific">Blattamonas nauphoetae</name>
    <dbReference type="NCBI Taxonomy" id="2049346"/>
    <lineage>
        <taxon>Eukaryota</taxon>
        <taxon>Metamonada</taxon>
        <taxon>Preaxostyla</taxon>
        <taxon>Oxymonadida</taxon>
        <taxon>Blattamonas</taxon>
    </lineage>
</organism>
<keyword evidence="3" id="KW-1185">Reference proteome</keyword>
<gene>
    <name evidence="2" type="ORF">BLNAU_21147</name>
</gene>
<proteinExistence type="predicted"/>
<evidence type="ECO:0000313" key="2">
    <source>
        <dbReference type="EMBL" id="KAK2943944.1"/>
    </source>
</evidence>